<evidence type="ECO:0000256" key="2">
    <source>
        <dbReference type="ARBA" id="ARBA00022475"/>
    </source>
</evidence>
<dbReference type="EMBL" id="MDGQ01000005">
    <property type="protein sequence ID" value="OEK05526.1"/>
    <property type="molecule type" value="Genomic_DNA"/>
</dbReference>
<dbReference type="InterPro" id="IPR025857">
    <property type="entry name" value="MacB_PCD"/>
</dbReference>
<dbReference type="AlphaFoldDB" id="A0A1E5T2G0"/>
<dbReference type="GO" id="GO:0022857">
    <property type="term" value="F:transmembrane transporter activity"/>
    <property type="evidence" value="ECO:0007669"/>
    <property type="project" value="TreeGrafter"/>
</dbReference>
<feature type="transmembrane region" description="Helical" evidence="6">
    <location>
        <begin position="299"/>
        <end position="319"/>
    </location>
</feature>
<dbReference type="PANTHER" id="PTHR30572">
    <property type="entry name" value="MEMBRANE COMPONENT OF TRANSPORTER-RELATED"/>
    <property type="match status" value="1"/>
</dbReference>
<feature type="transmembrane region" description="Helical" evidence="6">
    <location>
        <begin position="356"/>
        <end position="376"/>
    </location>
</feature>
<name>A0A1E5T2G0_9BACT</name>
<feature type="domain" description="ABC3 transporter permease C-terminal" evidence="7">
    <location>
        <begin position="688"/>
        <end position="801"/>
    </location>
</feature>
<dbReference type="Pfam" id="PF02687">
    <property type="entry name" value="FtsX"/>
    <property type="match status" value="2"/>
</dbReference>
<feature type="transmembrane region" description="Helical" evidence="6">
    <location>
        <begin position="391"/>
        <end position="416"/>
    </location>
</feature>
<dbReference type="Proteomes" id="UP000095552">
    <property type="component" value="Unassembled WGS sequence"/>
</dbReference>
<comment type="caution">
    <text evidence="9">The sequence shown here is derived from an EMBL/GenBank/DDBJ whole genome shotgun (WGS) entry which is preliminary data.</text>
</comment>
<keyword evidence="5 6" id="KW-0472">Membrane</keyword>
<gene>
    <name evidence="9" type="ORF">BFP71_09635</name>
</gene>
<evidence type="ECO:0000259" key="7">
    <source>
        <dbReference type="Pfam" id="PF02687"/>
    </source>
</evidence>
<dbReference type="PANTHER" id="PTHR30572:SF18">
    <property type="entry name" value="ABC-TYPE MACROLIDE FAMILY EXPORT SYSTEM PERMEASE COMPONENT 2"/>
    <property type="match status" value="1"/>
</dbReference>
<feature type="transmembrane region" description="Helical" evidence="6">
    <location>
        <begin position="729"/>
        <end position="749"/>
    </location>
</feature>
<sequence>MQRHYLKISWRNLLRDKVFSSIKIGGFAVGIAACILIALYINHELSYDKHYKDGERIFRIANSYESEEYSELWTNLHGPFKPVLEEYIPEIEKVSRVVLWKWGNVGDNHIRLINSPTNIYESGFFYADPELLEILEIPMVYGSQISALDKPNSIVISKSKADKYFPNQNPVGQQIVLNDDSENAYTIGGVMEDFPTTSHLQGDFIMTLKDRKSGPGTSGWCCTNYDFYIKLIPNTDKTAMEEKLVKIRDTYVINELKEAGQTRTDDIQLHQAFYLQPIQNIYLNRENIGDNMKHGTHDLIWIFGGVALTILLLAGLNFINLSTAKSVKRAKEVGLRKVVGSHRSGLIVQHLTESSFYSVLSVALGALIAWIMLPLFNEVAAQSIAIPWSSFWFIPTLLLAALTIGLLSGIYPAFYLSKFNPIEVLKGSMTKGTKASFFRNTMVVFQFTVTVVLIIAAIVSQKQFQHFMTKSLGYEKEQVINIMGLNGLNENERKVMKEEMLRSSTVKQASLADYIPVEGGRRTNFGFGLMTNRGLNEGFEASRWTVDEDYLATMSMEIVKGRNFDKAMADEESIIINETMAQAFNLEDPLGVQVIDMFDDKYRIIGVVKDFYFESLTGSIRPLAMVLGSGRETLSLKVDASNVEQTLSSIQYTWDKFKPNQPLRYSFMDQKFEQMYEGLTQAKLLLVIFSILSVTIACLGLFALSAYSVDQRIKEVSVRKVLGASAQRIFKLLASDFIKLILIAIAIAIPAGYYLMDELLGDMANRIDLSWSIFGLAALMAFTIALITVSFESFKAATVNPAARLRSE</sequence>
<feature type="transmembrane region" description="Helical" evidence="6">
    <location>
        <begin position="684"/>
        <end position="709"/>
    </location>
</feature>
<accession>A0A1E5T2G0</accession>
<keyword evidence="10" id="KW-1185">Reference proteome</keyword>
<feature type="domain" description="ABC3 transporter permease C-terminal" evidence="7">
    <location>
        <begin position="306"/>
        <end position="421"/>
    </location>
</feature>
<dbReference type="STRING" id="1563681.BFP71_09635"/>
<protein>
    <submittedName>
        <fullName evidence="9">Uncharacterized protein</fullName>
    </submittedName>
</protein>
<dbReference type="GO" id="GO:0005886">
    <property type="term" value="C:plasma membrane"/>
    <property type="evidence" value="ECO:0007669"/>
    <property type="project" value="UniProtKB-SubCell"/>
</dbReference>
<feature type="domain" description="MacB-like periplasmic core" evidence="8">
    <location>
        <begin position="514"/>
        <end position="612"/>
    </location>
</feature>
<feature type="transmembrane region" description="Helical" evidence="6">
    <location>
        <begin position="437"/>
        <end position="459"/>
    </location>
</feature>
<dbReference type="InterPro" id="IPR003838">
    <property type="entry name" value="ABC3_permease_C"/>
</dbReference>
<feature type="transmembrane region" description="Helical" evidence="6">
    <location>
        <begin position="769"/>
        <end position="791"/>
    </location>
</feature>
<feature type="transmembrane region" description="Helical" evidence="6">
    <location>
        <begin position="21"/>
        <end position="41"/>
    </location>
</feature>
<dbReference type="PROSITE" id="PS51257">
    <property type="entry name" value="PROKAR_LIPOPROTEIN"/>
    <property type="match status" value="1"/>
</dbReference>
<evidence type="ECO:0000313" key="9">
    <source>
        <dbReference type="EMBL" id="OEK05526.1"/>
    </source>
</evidence>
<proteinExistence type="predicted"/>
<keyword evidence="4 6" id="KW-1133">Transmembrane helix</keyword>
<reference evidence="9 10" key="1">
    <citation type="submission" date="2016-08" db="EMBL/GenBank/DDBJ databases">
        <title>Draft genome of Fabibacter sp. strain SK-8.</title>
        <authorList>
            <person name="Wong S.-K."/>
            <person name="Hamasaki K."/>
            <person name="Yoshizawa S."/>
        </authorList>
    </citation>
    <scope>NUCLEOTIDE SEQUENCE [LARGE SCALE GENOMIC DNA]</scope>
    <source>
        <strain evidence="9 10">SK-8</strain>
    </source>
</reference>
<keyword evidence="3 6" id="KW-0812">Transmembrane</keyword>
<evidence type="ECO:0000256" key="4">
    <source>
        <dbReference type="ARBA" id="ARBA00022989"/>
    </source>
</evidence>
<evidence type="ECO:0000259" key="8">
    <source>
        <dbReference type="Pfam" id="PF12704"/>
    </source>
</evidence>
<keyword evidence="2" id="KW-1003">Cell membrane</keyword>
<organism evidence="9 10">
    <name type="scientific">Roseivirga misakiensis</name>
    <dbReference type="NCBI Taxonomy" id="1563681"/>
    <lineage>
        <taxon>Bacteria</taxon>
        <taxon>Pseudomonadati</taxon>
        <taxon>Bacteroidota</taxon>
        <taxon>Cytophagia</taxon>
        <taxon>Cytophagales</taxon>
        <taxon>Roseivirgaceae</taxon>
        <taxon>Roseivirga</taxon>
    </lineage>
</organism>
<evidence type="ECO:0000313" key="10">
    <source>
        <dbReference type="Proteomes" id="UP000095552"/>
    </source>
</evidence>
<evidence type="ECO:0000256" key="5">
    <source>
        <dbReference type="ARBA" id="ARBA00023136"/>
    </source>
</evidence>
<evidence type="ECO:0000256" key="6">
    <source>
        <dbReference type="SAM" id="Phobius"/>
    </source>
</evidence>
<comment type="subcellular location">
    <subcellularLocation>
        <location evidence="1">Cell membrane</location>
        <topology evidence="1">Multi-pass membrane protein</topology>
    </subcellularLocation>
</comment>
<evidence type="ECO:0000256" key="1">
    <source>
        <dbReference type="ARBA" id="ARBA00004651"/>
    </source>
</evidence>
<evidence type="ECO:0000256" key="3">
    <source>
        <dbReference type="ARBA" id="ARBA00022692"/>
    </source>
</evidence>
<dbReference type="InterPro" id="IPR050250">
    <property type="entry name" value="Macrolide_Exporter_MacB"/>
</dbReference>
<feature type="domain" description="MacB-like periplasmic core" evidence="8">
    <location>
        <begin position="24"/>
        <end position="245"/>
    </location>
</feature>
<dbReference type="Pfam" id="PF12704">
    <property type="entry name" value="MacB_PCD"/>
    <property type="match status" value="2"/>
</dbReference>